<evidence type="ECO:0000256" key="2">
    <source>
        <dbReference type="ARBA" id="ARBA00023054"/>
    </source>
</evidence>
<dbReference type="SMART" id="SM00055">
    <property type="entry name" value="FCH"/>
    <property type="match status" value="1"/>
</dbReference>
<dbReference type="InterPro" id="IPR027267">
    <property type="entry name" value="AH/BAR_dom_sf"/>
</dbReference>
<keyword evidence="6" id="KW-1185">Reference proteome</keyword>
<dbReference type="SUPFAM" id="SSF103657">
    <property type="entry name" value="BAR/IMD domain-like"/>
    <property type="match status" value="1"/>
</dbReference>
<dbReference type="InterPro" id="IPR054713">
    <property type="entry name" value="GMIP/FCHO2-like_FCH"/>
</dbReference>
<dbReference type="InterPro" id="IPR031160">
    <property type="entry name" value="F_BAR_dom"/>
</dbReference>
<feature type="region of interest" description="Disordered" evidence="4">
    <location>
        <begin position="477"/>
        <end position="527"/>
    </location>
</feature>
<evidence type="ECO:0000313" key="7">
    <source>
        <dbReference type="RefSeq" id="XP_014664510.1"/>
    </source>
</evidence>
<evidence type="ECO:0000256" key="3">
    <source>
        <dbReference type="PROSITE-ProRule" id="PRU01077"/>
    </source>
</evidence>
<feature type="compositionally biased region" description="Polar residues" evidence="4">
    <location>
        <begin position="569"/>
        <end position="578"/>
    </location>
</feature>
<dbReference type="Proteomes" id="UP000695022">
    <property type="component" value="Unplaced"/>
</dbReference>
<dbReference type="InterPro" id="IPR051025">
    <property type="entry name" value="RhoGAP"/>
</dbReference>
<evidence type="ECO:0000256" key="1">
    <source>
        <dbReference type="ARBA" id="ARBA00022468"/>
    </source>
</evidence>
<dbReference type="PANTHER" id="PTHR15228">
    <property type="entry name" value="SPERMATHECAL PHYSIOLOGY VARIANT"/>
    <property type="match status" value="1"/>
</dbReference>
<dbReference type="PANTHER" id="PTHR15228:SF25">
    <property type="entry name" value="F-BAR DOMAIN-CONTAINING PROTEIN"/>
    <property type="match status" value="1"/>
</dbReference>
<name>A0ABM1DX39_PRICU</name>
<feature type="domain" description="F-BAR" evidence="5">
    <location>
        <begin position="153"/>
        <end position="412"/>
    </location>
</feature>
<feature type="compositionally biased region" description="Basic residues" evidence="4">
    <location>
        <begin position="627"/>
        <end position="638"/>
    </location>
</feature>
<protein>
    <submittedName>
        <fullName evidence="7">Minor histocompatibility protein HA-1-like</fullName>
    </submittedName>
</protein>
<feature type="region of interest" description="Disordered" evidence="4">
    <location>
        <begin position="559"/>
        <end position="578"/>
    </location>
</feature>
<reference evidence="7" key="1">
    <citation type="submission" date="2025-08" db="UniProtKB">
        <authorList>
            <consortium name="RefSeq"/>
        </authorList>
    </citation>
    <scope>IDENTIFICATION</scope>
</reference>
<dbReference type="PROSITE" id="PS51741">
    <property type="entry name" value="F_BAR"/>
    <property type="match status" value="1"/>
</dbReference>
<feature type="non-terminal residue" evidence="7">
    <location>
        <position position="1"/>
    </location>
</feature>
<accession>A0ABM1DX39</accession>
<dbReference type="Gene3D" id="1.20.1270.60">
    <property type="entry name" value="Arfaptin homology (AH) domain/BAR domain"/>
    <property type="match status" value="1"/>
</dbReference>
<evidence type="ECO:0000256" key="4">
    <source>
        <dbReference type="SAM" id="MobiDB-lite"/>
    </source>
</evidence>
<keyword evidence="2 3" id="KW-0175">Coiled coil</keyword>
<gene>
    <name evidence="7" type="primary">LOC106806885</name>
</gene>
<dbReference type="InterPro" id="IPR057028">
    <property type="entry name" value="RHG29_45_N"/>
</dbReference>
<dbReference type="Pfam" id="PF24235">
    <property type="entry name" value="RHG29_45_N"/>
    <property type="match status" value="1"/>
</dbReference>
<proteinExistence type="predicted"/>
<dbReference type="RefSeq" id="XP_014664510.1">
    <property type="nucleotide sequence ID" value="XM_014809024.1"/>
</dbReference>
<keyword evidence="1" id="KW-0343">GTPase activation</keyword>
<dbReference type="Pfam" id="PF22699">
    <property type="entry name" value="GMIP-like_FCH"/>
    <property type="match status" value="1"/>
</dbReference>
<feature type="region of interest" description="Disordered" evidence="4">
    <location>
        <begin position="593"/>
        <end position="638"/>
    </location>
</feature>
<organism evidence="6 7">
    <name type="scientific">Priapulus caudatus</name>
    <name type="common">Priapulid worm</name>
    <dbReference type="NCBI Taxonomy" id="37621"/>
    <lineage>
        <taxon>Eukaryota</taxon>
        <taxon>Metazoa</taxon>
        <taxon>Ecdysozoa</taxon>
        <taxon>Scalidophora</taxon>
        <taxon>Priapulida</taxon>
        <taxon>Priapulimorpha</taxon>
        <taxon>Priapulimorphida</taxon>
        <taxon>Priapulidae</taxon>
        <taxon>Priapulus</taxon>
    </lineage>
</organism>
<evidence type="ECO:0000313" key="6">
    <source>
        <dbReference type="Proteomes" id="UP000695022"/>
    </source>
</evidence>
<dbReference type="InterPro" id="IPR001060">
    <property type="entry name" value="FCH_dom"/>
</dbReference>
<dbReference type="GeneID" id="106806885"/>
<sequence length="638" mass="68226">LTHDDIQQLGDHVRRFSDALSRLRAVFQQGAPAVAAHESLADVLSVLKSVMQKYGAIQSVDVLTAAARLISAVKTHDYDDAAAAGDGGAAAVRGGDQLALAFSSRLSEYLLGDIDTASKYTSDENLAGTTTNAAAAATRSPSGGSGGVAMTAAEMDAALARRGGVGVEAALQRAKAWSRYARVVVGYVEKRAQLDAEHARRAAALALAAKPALTDDAFLPLQSVYCAALDQDVELAGMCQATADLVLTRKFAEPLSARAAEHDRARKALRDAWTRELKRAAEAGGDLRKARAAYVQRQQEYEKAREAAGRADEAGSKLEKRRRAEEDALYRAAEAETTYKACVAEANQRHRALAAARAHTLAGARELACRCDQTTKAVTVAYFQLRHALATPAPVQLQTLCESSRTYEPGAQYAEFVKQLVSGDERPLAAADDDAEERFVFEPYNETARAYDRVRMSGDGLMDNVPAYLQHLSADRDSKLWPPSDSESDADDSVVDGGSPQPSPRRQVAPEEPAADGGGTGKAAMSRAAATHAFRKLKSPAKCRECDSYVYFQGVEKLGAGDAPERGQPTASQRLNSTCDSLSRAALTFASERRLISPGAQRPPREGAAYPPPTSPASLALYVARPPARRNRANGLRR</sequence>
<evidence type="ECO:0000259" key="5">
    <source>
        <dbReference type="PROSITE" id="PS51741"/>
    </source>
</evidence>